<evidence type="ECO:0000313" key="2">
    <source>
        <dbReference type="Proteomes" id="UP000811545"/>
    </source>
</evidence>
<gene>
    <name evidence="1" type="ORF">DDT42_01445</name>
</gene>
<dbReference type="EMBL" id="QLTW01000118">
    <property type="protein sequence ID" value="MBT9145572.1"/>
    <property type="molecule type" value="Genomic_DNA"/>
</dbReference>
<accession>A0A9E2F2E3</accession>
<sequence>MRTEEEKILKTNIVVVFGNKEYEIKPLVIKESREWRDKFTKVLGSLPQYTSITTETPDRFQEAISAMMMILPEKLIDLVFDYAPELNRKEIEMVATDAEMARAFEQIVEVSFPLVKSLVGVMGKLSA</sequence>
<dbReference type="AlphaFoldDB" id="A0A9E2F2E3"/>
<dbReference type="Proteomes" id="UP000811545">
    <property type="component" value="Unassembled WGS sequence"/>
</dbReference>
<evidence type="ECO:0000313" key="1">
    <source>
        <dbReference type="EMBL" id="MBT9145572.1"/>
    </source>
</evidence>
<reference evidence="1 2" key="1">
    <citation type="journal article" date="2021" name="bioRxiv">
        <title>Unique metabolic strategies in Hadean analogues reveal hints for primordial physiology.</title>
        <authorList>
            <person name="Nobu M.K."/>
            <person name="Nakai R."/>
            <person name="Tamazawa S."/>
            <person name="Mori H."/>
            <person name="Toyoda A."/>
            <person name="Ijiri A."/>
            <person name="Suzuki S."/>
            <person name="Kurokawa K."/>
            <person name="Kamagata Y."/>
            <person name="Tamaki H."/>
        </authorList>
    </citation>
    <scope>NUCLEOTIDE SEQUENCE [LARGE SCALE GENOMIC DNA]</scope>
    <source>
        <strain evidence="1">BS525</strain>
    </source>
</reference>
<proteinExistence type="predicted"/>
<name>A0A9E2F2E3_PSYF1</name>
<protein>
    <submittedName>
        <fullName evidence="1">Uncharacterized protein</fullName>
    </submittedName>
</protein>
<organism evidence="1 2">
    <name type="scientific">Psychracetigena formicireducens</name>
    <dbReference type="NCBI Taxonomy" id="2986056"/>
    <lineage>
        <taxon>Bacteria</taxon>
        <taxon>Bacillati</taxon>
        <taxon>Candidatus Lithacetigenota</taxon>
        <taxon>Candidatus Psychracetigena</taxon>
    </lineage>
</organism>
<comment type="caution">
    <text evidence="1">The sequence shown here is derived from an EMBL/GenBank/DDBJ whole genome shotgun (WGS) entry which is preliminary data.</text>
</comment>